<dbReference type="InterPro" id="IPR029787">
    <property type="entry name" value="Nucleotide_cyclase"/>
</dbReference>
<dbReference type="PROSITE" id="PS50112">
    <property type="entry name" value="PAS"/>
    <property type="match status" value="1"/>
</dbReference>
<feature type="domain" description="GGDEF" evidence="4">
    <location>
        <begin position="390"/>
        <end position="523"/>
    </location>
</feature>
<feature type="domain" description="EAL" evidence="3">
    <location>
        <begin position="532"/>
        <end position="782"/>
    </location>
</feature>
<dbReference type="EMBL" id="SNXY01000010">
    <property type="protein sequence ID" value="TDP82792.1"/>
    <property type="molecule type" value="Genomic_DNA"/>
</dbReference>
<feature type="transmembrane region" description="Helical" evidence="1">
    <location>
        <begin position="80"/>
        <end position="99"/>
    </location>
</feature>
<dbReference type="SMART" id="SM00267">
    <property type="entry name" value="GGDEF"/>
    <property type="match status" value="1"/>
</dbReference>
<evidence type="ECO:0000256" key="1">
    <source>
        <dbReference type="PROSITE-ProRule" id="PRU00244"/>
    </source>
</evidence>
<dbReference type="CDD" id="cd00130">
    <property type="entry name" value="PAS"/>
    <property type="match status" value="1"/>
</dbReference>
<dbReference type="PROSITE" id="PS50924">
    <property type="entry name" value="MHYT"/>
    <property type="match status" value="1"/>
</dbReference>
<keyword evidence="1" id="KW-0472">Membrane</keyword>
<dbReference type="Pfam" id="PF00563">
    <property type="entry name" value="EAL"/>
    <property type="match status" value="1"/>
</dbReference>
<dbReference type="PROSITE" id="PS50883">
    <property type="entry name" value="EAL"/>
    <property type="match status" value="1"/>
</dbReference>
<feature type="transmembrane region" description="Helical" evidence="1">
    <location>
        <begin position="134"/>
        <end position="159"/>
    </location>
</feature>
<feature type="transmembrane region" description="Helical" evidence="1">
    <location>
        <begin position="44"/>
        <end position="68"/>
    </location>
</feature>
<organism evidence="6 7">
    <name type="scientific">Oharaeibacter diazotrophicus</name>
    <dbReference type="NCBI Taxonomy" id="1920512"/>
    <lineage>
        <taxon>Bacteria</taxon>
        <taxon>Pseudomonadati</taxon>
        <taxon>Pseudomonadota</taxon>
        <taxon>Alphaproteobacteria</taxon>
        <taxon>Hyphomicrobiales</taxon>
        <taxon>Pleomorphomonadaceae</taxon>
        <taxon>Oharaeibacter</taxon>
    </lineage>
</organism>
<dbReference type="InterPro" id="IPR001633">
    <property type="entry name" value="EAL_dom"/>
</dbReference>
<dbReference type="InterPro" id="IPR052155">
    <property type="entry name" value="Biofilm_reg_signaling"/>
</dbReference>
<dbReference type="InterPro" id="IPR035965">
    <property type="entry name" value="PAS-like_dom_sf"/>
</dbReference>
<dbReference type="InterPro" id="IPR035919">
    <property type="entry name" value="EAL_sf"/>
</dbReference>
<keyword evidence="1" id="KW-1133">Transmembrane helix</keyword>
<evidence type="ECO:0000313" key="6">
    <source>
        <dbReference type="EMBL" id="TDP82792.1"/>
    </source>
</evidence>
<feature type="transmembrane region" description="Helical" evidence="1">
    <location>
        <begin position="212"/>
        <end position="236"/>
    </location>
</feature>
<dbReference type="Gene3D" id="3.30.450.20">
    <property type="entry name" value="PAS domain"/>
    <property type="match status" value="1"/>
</dbReference>
<reference evidence="6 7" key="1">
    <citation type="submission" date="2019-03" db="EMBL/GenBank/DDBJ databases">
        <title>Genomic Encyclopedia of Type Strains, Phase IV (KMG-IV): sequencing the most valuable type-strain genomes for metagenomic binning, comparative biology and taxonomic classification.</title>
        <authorList>
            <person name="Goeker M."/>
        </authorList>
    </citation>
    <scope>NUCLEOTIDE SEQUENCE [LARGE SCALE GENOMIC DNA]</scope>
    <source>
        <strain evidence="6 7">DSM 102969</strain>
    </source>
</reference>
<feature type="transmembrane region" description="Helical" evidence="1">
    <location>
        <begin position="171"/>
        <end position="192"/>
    </location>
</feature>
<feature type="domain" description="MHYT" evidence="5">
    <location>
        <begin position="8"/>
        <end position="198"/>
    </location>
</feature>
<evidence type="ECO:0000259" key="2">
    <source>
        <dbReference type="PROSITE" id="PS50112"/>
    </source>
</evidence>
<dbReference type="SUPFAM" id="SSF55073">
    <property type="entry name" value="Nucleotide cyclase"/>
    <property type="match status" value="1"/>
</dbReference>
<dbReference type="CDD" id="cd01948">
    <property type="entry name" value="EAL"/>
    <property type="match status" value="1"/>
</dbReference>
<dbReference type="Pfam" id="PF00990">
    <property type="entry name" value="GGDEF"/>
    <property type="match status" value="1"/>
</dbReference>
<evidence type="ECO:0000259" key="3">
    <source>
        <dbReference type="PROSITE" id="PS50883"/>
    </source>
</evidence>
<evidence type="ECO:0000259" key="4">
    <source>
        <dbReference type="PROSITE" id="PS50887"/>
    </source>
</evidence>
<dbReference type="Gene3D" id="3.30.70.270">
    <property type="match status" value="1"/>
</dbReference>
<name>A0A4R6R9X6_9HYPH</name>
<dbReference type="InterPro" id="IPR000014">
    <property type="entry name" value="PAS"/>
</dbReference>
<dbReference type="PANTHER" id="PTHR44757">
    <property type="entry name" value="DIGUANYLATE CYCLASE DGCP"/>
    <property type="match status" value="1"/>
</dbReference>
<dbReference type="InterPro" id="IPR043128">
    <property type="entry name" value="Rev_trsase/Diguanyl_cyclase"/>
</dbReference>
<dbReference type="Gene3D" id="3.20.20.450">
    <property type="entry name" value="EAL domain"/>
    <property type="match status" value="1"/>
</dbReference>
<dbReference type="Pfam" id="PF13188">
    <property type="entry name" value="PAS_8"/>
    <property type="match status" value="1"/>
</dbReference>
<gene>
    <name evidence="6" type="ORF">EDD54_4064</name>
</gene>
<comment type="caution">
    <text evidence="6">The sequence shown here is derived from an EMBL/GenBank/DDBJ whole genome shotgun (WGS) entry which is preliminary data.</text>
</comment>
<dbReference type="SUPFAM" id="SSF55785">
    <property type="entry name" value="PYP-like sensor domain (PAS domain)"/>
    <property type="match status" value="1"/>
</dbReference>
<evidence type="ECO:0000313" key="7">
    <source>
        <dbReference type="Proteomes" id="UP000294547"/>
    </source>
</evidence>
<accession>A0A4R6R9X6</accession>
<dbReference type="RefSeq" id="WP_126538706.1">
    <property type="nucleotide sequence ID" value="NZ_BSPM01000007.1"/>
</dbReference>
<dbReference type="NCBIfam" id="TIGR00254">
    <property type="entry name" value="GGDEF"/>
    <property type="match status" value="1"/>
</dbReference>
<keyword evidence="1" id="KW-0812">Transmembrane</keyword>
<dbReference type="AlphaFoldDB" id="A0A4R6R9X6"/>
<dbReference type="SMART" id="SM00052">
    <property type="entry name" value="EAL"/>
    <property type="match status" value="1"/>
</dbReference>
<dbReference type="Proteomes" id="UP000294547">
    <property type="component" value="Unassembled WGS sequence"/>
</dbReference>
<dbReference type="NCBIfam" id="TIGR00229">
    <property type="entry name" value="sensory_box"/>
    <property type="match status" value="1"/>
</dbReference>
<dbReference type="PANTHER" id="PTHR44757:SF2">
    <property type="entry name" value="BIOFILM ARCHITECTURE MAINTENANCE PROTEIN MBAA"/>
    <property type="match status" value="1"/>
</dbReference>
<feature type="transmembrane region" description="Helical" evidence="1">
    <location>
        <begin position="12"/>
        <end position="32"/>
    </location>
</feature>
<evidence type="ECO:0000259" key="5">
    <source>
        <dbReference type="PROSITE" id="PS50924"/>
    </source>
</evidence>
<dbReference type="OrthoDB" id="9814202at2"/>
<feature type="transmembrane region" description="Helical" evidence="1">
    <location>
        <begin position="106"/>
        <end position="128"/>
    </location>
</feature>
<feature type="domain" description="PAS" evidence="2">
    <location>
        <begin position="244"/>
        <end position="296"/>
    </location>
</feature>
<dbReference type="InterPro" id="IPR000160">
    <property type="entry name" value="GGDEF_dom"/>
</dbReference>
<protein>
    <submittedName>
        <fullName evidence="6">Diguanylate cyclase/phosphodiesterase</fullName>
    </submittedName>
</protein>
<dbReference type="GO" id="GO:0016020">
    <property type="term" value="C:membrane"/>
    <property type="evidence" value="ECO:0007669"/>
    <property type="project" value="UniProtKB-UniRule"/>
</dbReference>
<dbReference type="PROSITE" id="PS50887">
    <property type="entry name" value="GGDEF"/>
    <property type="match status" value="1"/>
</dbReference>
<proteinExistence type="predicted"/>
<dbReference type="SMART" id="SM00091">
    <property type="entry name" value="PAS"/>
    <property type="match status" value="1"/>
</dbReference>
<dbReference type="SUPFAM" id="SSF141868">
    <property type="entry name" value="EAL domain-like"/>
    <property type="match status" value="1"/>
</dbReference>
<keyword evidence="7" id="KW-1185">Reference proteome</keyword>
<dbReference type="CDD" id="cd01949">
    <property type="entry name" value="GGDEF"/>
    <property type="match status" value="1"/>
</dbReference>
<sequence length="792" mass="84677">MIALAEARLATLIVLATIVAFAAFLTAFRLSARSREGTAEGRTGWTFLAGVAAGSGLWSAHLLLAIAADGDLVFRSGPLVVSYFVAVAGALVCFAFAGGGERRGGAPLVGIMAAATVLAVDLIDLAALSTDRPVVLHGAAMTVTFAGMALLLGTGFALAGRSHRRGSDRDLERAAGALAAALALPISNSLLLGTGGFVGAPVYAAGPDTMGVPAVAAMAAGLMFLAVGTGMATALIDRNGQYVSQRRLRQMQEASVEGIVVVLDNKVVDVNDSFLRITGFAREEVRGLPFVGSLLQVDLSDDRLPQSVLWEGHVAGARGGLVPVEVVARPFDYDGRPHTVFAVRDLSDRRDAELRIRFLAEHDVLTGLPNRASFQRELERGCEAVCAGTGRFALFCLDLDRFKEANDVFGHLAGDHVLLQTASRLRELLGPSAFAARLGGDEFVVMLRDPPSTRVVADVADEIVAVLGRPFLYNGQRIIVGASVGIAVAPADGDTPELVLARADMALYRAKGEGRGLYRFFEQAMDEETRVRRTLAFELRDAIVENQLELYYQPLADVSSNGIVGFEALVRWHHPVHGTISPTVFISIAEESGFISELGEWVLRTACAEAGRWKEKLKIAVNLSPLQLEQPNLPEIVHEALIAGRLAPNRLEIEVTEGSLMRNPQRALDVLRRIKALGVGIAMDDFGTGFSSLSTLQSFPFDKLKIDRSFVDRVGEHAQASSIVRAVLGLSRSLEIRVVAEGVETAAQFHFLAEQSCDEVQGFMIGRPMPIAAYADVVNGETAVPSVERLRA</sequence>
<dbReference type="InterPro" id="IPR005330">
    <property type="entry name" value="MHYT_dom"/>
</dbReference>